<sequence length="211" mass="23947">MKSPNFLNPRLFLPRLHPSGFEISSKSILTLNGSAIATSFDCSAARQLRLTNRQSKLPVEQPLINTSTFSSLLLHQKDEIEELEASLEALAEELDKNILKGQVLEIQVPPFEEQIDSNVVVAYAMDLLDLVQKVLNACVRQKNLEGAFWVLQQLKEQGQLPNTITYGLIMEVMLPCEKYNLVHEFFKKMQKSFIPNSLTYKVVVNIVWKEG</sequence>
<evidence type="ECO:0000256" key="2">
    <source>
        <dbReference type="SAM" id="Coils"/>
    </source>
</evidence>
<keyword evidence="2" id="KW-0175">Coiled coil</keyword>
<evidence type="ECO:0000313" key="3">
    <source>
        <dbReference type="EMBL" id="CAI9259752.1"/>
    </source>
</evidence>
<dbReference type="PANTHER" id="PTHR46935:SF1">
    <property type="entry name" value="OS01G0674700 PROTEIN"/>
    <property type="match status" value="1"/>
</dbReference>
<dbReference type="Pfam" id="PF13812">
    <property type="entry name" value="PPR_3"/>
    <property type="match status" value="1"/>
</dbReference>
<dbReference type="GO" id="GO:0009658">
    <property type="term" value="P:chloroplast organization"/>
    <property type="evidence" value="ECO:0007669"/>
    <property type="project" value="InterPro"/>
</dbReference>
<dbReference type="Proteomes" id="UP001177003">
    <property type="component" value="Chromosome 0"/>
</dbReference>
<dbReference type="GO" id="GO:0009507">
    <property type="term" value="C:chloroplast"/>
    <property type="evidence" value="ECO:0007669"/>
    <property type="project" value="TreeGrafter"/>
</dbReference>
<keyword evidence="1" id="KW-0677">Repeat</keyword>
<dbReference type="InterPro" id="IPR002885">
    <property type="entry name" value="PPR_rpt"/>
</dbReference>
<reference evidence="3" key="1">
    <citation type="submission" date="2023-04" db="EMBL/GenBank/DDBJ databases">
        <authorList>
            <person name="Vijverberg K."/>
            <person name="Xiong W."/>
            <person name="Schranz E."/>
        </authorList>
    </citation>
    <scope>NUCLEOTIDE SEQUENCE</scope>
</reference>
<gene>
    <name evidence="3" type="ORF">LSALG_LOCUS627</name>
</gene>
<dbReference type="EMBL" id="OX465086">
    <property type="protein sequence ID" value="CAI9259752.1"/>
    <property type="molecule type" value="Genomic_DNA"/>
</dbReference>
<keyword evidence="4" id="KW-1185">Reference proteome</keyword>
<dbReference type="AlphaFoldDB" id="A0AA35VFC2"/>
<organism evidence="3 4">
    <name type="scientific">Lactuca saligna</name>
    <name type="common">Willowleaf lettuce</name>
    <dbReference type="NCBI Taxonomy" id="75948"/>
    <lineage>
        <taxon>Eukaryota</taxon>
        <taxon>Viridiplantae</taxon>
        <taxon>Streptophyta</taxon>
        <taxon>Embryophyta</taxon>
        <taxon>Tracheophyta</taxon>
        <taxon>Spermatophyta</taxon>
        <taxon>Magnoliopsida</taxon>
        <taxon>eudicotyledons</taxon>
        <taxon>Gunneridae</taxon>
        <taxon>Pentapetalae</taxon>
        <taxon>asterids</taxon>
        <taxon>campanulids</taxon>
        <taxon>Asterales</taxon>
        <taxon>Asteraceae</taxon>
        <taxon>Cichorioideae</taxon>
        <taxon>Cichorieae</taxon>
        <taxon>Lactucinae</taxon>
        <taxon>Lactuca</taxon>
    </lineage>
</organism>
<accession>A0AA35VFC2</accession>
<dbReference type="InterPro" id="IPR044645">
    <property type="entry name" value="DG1/EMB2279-like"/>
</dbReference>
<name>A0AA35VFC2_LACSI</name>
<evidence type="ECO:0000313" key="4">
    <source>
        <dbReference type="Proteomes" id="UP001177003"/>
    </source>
</evidence>
<dbReference type="PANTHER" id="PTHR46935">
    <property type="entry name" value="OS01G0674700 PROTEIN"/>
    <property type="match status" value="1"/>
</dbReference>
<protein>
    <recommendedName>
        <fullName evidence="5">Pentatricopeptide repeat-containing protein</fullName>
    </recommendedName>
</protein>
<evidence type="ECO:0000256" key="1">
    <source>
        <dbReference type="ARBA" id="ARBA00022737"/>
    </source>
</evidence>
<dbReference type="InterPro" id="IPR011990">
    <property type="entry name" value="TPR-like_helical_dom_sf"/>
</dbReference>
<evidence type="ECO:0008006" key="5">
    <source>
        <dbReference type="Google" id="ProtNLM"/>
    </source>
</evidence>
<feature type="coiled-coil region" evidence="2">
    <location>
        <begin position="73"/>
        <end position="100"/>
    </location>
</feature>
<dbReference type="Gene3D" id="1.25.40.10">
    <property type="entry name" value="Tetratricopeptide repeat domain"/>
    <property type="match status" value="1"/>
</dbReference>
<proteinExistence type="predicted"/>